<evidence type="ECO:0000313" key="1">
    <source>
        <dbReference type="EnsemblProtists" id="HpaP802966"/>
    </source>
</evidence>
<protein>
    <submittedName>
        <fullName evidence="1">Uncharacterized protein</fullName>
    </submittedName>
</protein>
<dbReference type="VEuPathDB" id="FungiDB:HpaG802966"/>
<sequence>MSRIMSDLRGDGACLSRPEVPVVDEALEPVRKPGRSQSMICGYFTDVEQPQKLKAAVCKHWRHHINHHK</sequence>
<keyword evidence="2" id="KW-1185">Reference proteome</keyword>
<proteinExistence type="predicted"/>
<dbReference type="EnsemblProtists" id="HpaT802966">
    <property type="protein sequence ID" value="HpaP802966"/>
    <property type="gene ID" value="HpaG802966"/>
</dbReference>
<accession>M4B9K6</accession>
<reference evidence="2" key="1">
    <citation type="journal article" date="2010" name="Science">
        <title>Signatures of adaptation to obligate biotrophy in the Hyaloperonospora arabidopsidis genome.</title>
        <authorList>
            <person name="Baxter L."/>
            <person name="Tripathy S."/>
            <person name="Ishaque N."/>
            <person name="Boot N."/>
            <person name="Cabral A."/>
            <person name="Kemen E."/>
            <person name="Thines M."/>
            <person name="Ah-Fong A."/>
            <person name="Anderson R."/>
            <person name="Badejoko W."/>
            <person name="Bittner-Eddy P."/>
            <person name="Boore J.L."/>
            <person name="Chibucos M.C."/>
            <person name="Coates M."/>
            <person name="Dehal P."/>
            <person name="Delehaunty K."/>
            <person name="Dong S."/>
            <person name="Downton P."/>
            <person name="Dumas B."/>
            <person name="Fabro G."/>
            <person name="Fronick C."/>
            <person name="Fuerstenberg S.I."/>
            <person name="Fulton L."/>
            <person name="Gaulin E."/>
            <person name="Govers F."/>
            <person name="Hughes L."/>
            <person name="Humphray S."/>
            <person name="Jiang R.H."/>
            <person name="Judelson H."/>
            <person name="Kamoun S."/>
            <person name="Kyung K."/>
            <person name="Meijer H."/>
            <person name="Minx P."/>
            <person name="Morris P."/>
            <person name="Nelson J."/>
            <person name="Phuntumart V."/>
            <person name="Qutob D."/>
            <person name="Rehmany A."/>
            <person name="Rougon-Cardoso A."/>
            <person name="Ryden P."/>
            <person name="Torto-Alalibo T."/>
            <person name="Studholme D."/>
            <person name="Wang Y."/>
            <person name="Win J."/>
            <person name="Wood J."/>
            <person name="Clifton S.W."/>
            <person name="Rogers J."/>
            <person name="Van den Ackerveken G."/>
            <person name="Jones J.D."/>
            <person name="McDowell J.M."/>
            <person name="Beynon J."/>
            <person name="Tyler B.M."/>
        </authorList>
    </citation>
    <scope>NUCLEOTIDE SEQUENCE [LARGE SCALE GENOMIC DNA]</scope>
    <source>
        <strain evidence="2">Emoy2</strain>
    </source>
</reference>
<dbReference type="HOGENOM" id="CLU_2781310_0_0_1"/>
<organism evidence="1 2">
    <name type="scientific">Hyaloperonospora arabidopsidis (strain Emoy2)</name>
    <name type="common">Downy mildew agent</name>
    <name type="synonym">Peronospora arabidopsidis</name>
    <dbReference type="NCBI Taxonomy" id="559515"/>
    <lineage>
        <taxon>Eukaryota</taxon>
        <taxon>Sar</taxon>
        <taxon>Stramenopiles</taxon>
        <taxon>Oomycota</taxon>
        <taxon>Peronosporomycetes</taxon>
        <taxon>Peronosporales</taxon>
        <taxon>Peronosporaceae</taxon>
        <taxon>Hyaloperonospora</taxon>
    </lineage>
</organism>
<evidence type="ECO:0000313" key="2">
    <source>
        <dbReference type="Proteomes" id="UP000011713"/>
    </source>
</evidence>
<name>M4B9K6_HYAAE</name>
<dbReference type="EMBL" id="JH598031">
    <property type="status" value="NOT_ANNOTATED_CDS"/>
    <property type="molecule type" value="Genomic_DNA"/>
</dbReference>
<dbReference type="InParanoid" id="M4B9K6"/>
<dbReference type="AlphaFoldDB" id="M4B9K6"/>
<reference evidence="1" key="2">
    <citation type="submission" date="2015-06" db="UniProtKB">
        <authorList>
            <consortium name="EnsemblProtists"/>
        </authorList>
    </citation>
    <scope>IDENTIFICATION</scope>
    <source>
        <strain evidence="1">Emoy2</strain>
    </source>
</reference>
<dbReference type="Proteomes" id="UP000011713">
    <property type="component" value="Unassembled WGS sequence"/>
</dbReference>